<dbReference type="PANTHER" id="PTHR43806">
    <property type="entry name" value="PEPTIDASE S8"/>
    <property type="match status" value="1"/>
</dbReference>
<dbReference type="InterPro" id="IPR023828">
    <property type="entry name" value="Peptidase_S8_Ser-AS"/>
</dbReference>
<evidence type="ECO:0000313" key="10">
    <source>
        <dbReference type="EMBL" id="WCT57490.1"/>
    </source>
</evidence>
<dbReference type="GO" id="GO:0004252">
    <property type="term" value="F:serine-type endopeptidase activity"/>
    <property type="evidence" value="ECO:0007669"/>
    <property type="project" value="UniProtKB-UniRule"/>
</dbReference>
<keyword evidence="4 6" id="KW-0378">Hydrolase</keyword>
<dbReference type="PROSITE" id="PS00138">
    <property type="entry name" value="SUBTILASE_SER"/>
    <property type="match status" value="1"/>
</dbReference>
<reference evidence="10 11" key="1">
    <citation type="submission" date="2023-02" db="EMBL/GenBank/DDBJ databases">
        <title>Genome sequence of Paenibacillus kyungheensis KACC 18744.</title>
        <authorList>
            <person name="Kim S."/>
            <person name="Heo J."/>
            <person name="Kwon S.-W."/>
        </authorList>
    </citation>
    <scope>NUCLEOTIDE SEQUENCE [LARGE SCALE GENOMIC DNA]</scope>
    <source>
        <strain evidence="10 11">KACC 18744</strain>
    </source>
</reference>
<feature type="active site" description="Charge relay system" evidence="6">
    <location>
        <position position="337"/>
    </location>
</feature>
<gene>
    <name evidence="10" type="ORF">PQ456_08280</name>
</gene>
<dbReference type="SUPFAM" id="SSF52743">
    <property type="entry name" value="Subtilisin-like"/>
    <property type="match status" value="1"/>
</dbReference>
<dbReference type="InterPro" id="IPR034202">
    <property type="entry name" value="Subtilisin_Carlsberg-like"/>
</dbReference>
<keyword evidence="11" id="KW-1185">Reference proteome</keyword>
<dbReference type="PROSITE" id="PS51892">
    <property type="entry name" value="SUBTILASE"/>
    <property type="match status" value="1"/>
</dbReference>
<comment type="similarity">
    <text evidence="1 6 7">Belongs to the peptidase S8 family.</text>
</comment>
<keyword evidence="8" id="KW-0732">Signal</keyword>
<protein>
    <submittedName>
        <fullName evidence="10">S8 family peptidase</fullName>
    </submittedName>
</protein>
<dbReference type="Gene3D" id="3.30.70.80">
    <property type="entry name" value="Peptidase S8 propeptide/proteinase inhibitor I9"/>
    <property type="match status" value="1"/>
</dbReference>
<dbReference type="GO" id="GO:0006508">
    <property type="term" value="P:proteolysis"/>
    <property type="evidence" value="ECO:0007669"/>
    <property type="project" value="UniProtKB-KW"/>
</dbReference>
<dbReference type="PROSITE" id="PS00136">
    <property type="entry name" value="SUBTILASE_ASP"/>
    <property type="match status" value="1"/>
</dbReference>
<dbReference type="InterPro" id="IPR022398">
    <property type="entry name" value="Peptidase_S8_His-AS"/>
</dbReference>
<dbReference type="PROSITE" id="PS00137">
    <property type="entry name" value="SUBTILASE_HIS"/>
    <property type="match status" value="1"/>
</dbReference>
<feature type="active site" description="Charge relay system" evidence="6">
    <location>
        <position position="179"/>
    </location>
</feature>
<dbReference type="InterPro" id="IPR036852">
    <property type="entry name" value="Peptidase_S8/S53_dom_sf"/>
</dbReference>
<dbReference type="EMBL" id="CP117416">
    <property type="protein sequence ID" value="WCT57490.1"/>
    <property type="molecule type" value="Genomic_DNA"/>
</dbReference>
<evidence type="ECO:0000256" key="1">
    <source>
        <dbReference type="ARBA" id="ARBA00011073"/>
    </source>
</evidence>
<dbReference type="PRINTS" id="PR00723">
    <property type="entry name" value="SUBTILISIN"/>
</dbReference>
<dbReference type="RefSeq" id="WP_273615696.1">
    <property type="nucleotide sequence ID" value="NZ_CP117416.1"/>
</dbReference>
<keyword evidence="2 6" id="KW-0645">Protease</keyword>
<keyword evidence="3" id="KW-0479">Metal-binding</keyword>
<dbReference type="CDD" id="cd07477">
    <property type="entry name" value="Peptidases_S8_Subtilisin_subset"/>
    <property type="match status" value="1"/>
</dbReference>
<accession>A0AAX3M5Z7</accession>
<organism evidence="10 11">
    <name type="scientific">Paenibacillus kyungheensis</name>
    <dbReference type="NCBI Taxonomy" id="1452732"/>
    <lineage>
        <taxon>Bacteria</taxon>
        <taxon>Bacillati</taxon>
        <taxon>Bacillota</taxon>
        <taxon>Bacilli</taxon>
        <taxon>Bacillales</taxon>
        <taxon>Paenibacillaceae</taxon>
        <taxon>Paenibacillus</taxon>
    </lineage>
</organism>
<feature type="signal peptide" evidence="8">
    <location>
        <begin position="1"/>
        <end position="27"/>
    </location>
</feature>
<proteinExistence type="inferred from homology"/>
<dbReference type="InterPro" id="IPR015500">
    <property type="entry name" value="Peptidase_S8_subtilisin-rel"/>
</dbReference>
<dbReference type="InterPro" id="IPR037045">
    <property type="entry name" value="S8pro/Inhibitor_I9_sf"/>
</dbReference>
<dbReference type="PANTHER" id="PTHR43806:SF11">
    <property type="entry name" value="CEREVISIN-RELATED"/>
    <property type="match status" value="1"/>
</dbReference>
<dbReference type="InterPro" id="IPR050131">
    <property type="entry name" value="Peptidase_S8_subtilisin-like"/>
</dbReference>
<dbReference type="Proteomes" id="UP001220509">
    <property type="component" value="Chromosome"/>
</dbReference>
<sequence length="402" mass="42008">MNFKNTKLKLTALIATLAIPLTFSLYTSSLNHTDSTTHRYLVAYSDTQGKQNIENVAGQANDIHAFNHLNMVAVNLTNDQKDLLATQTGITSIEQNTTYKSAAQAFGANIKTVNVKGNEQASWGYGTVDAQIASNDNYTGKGVKVAILDTGISAHPELNIAGGVSEVSYTQSYADDNGHGTFVAGVIGAQSNGKGLVGEAPDAQIYAVKILDSQGNGSTEDLAKGIDWAIQNHMDIVNMSIAFPEDSPVVEQVLASADQNGILLIAAAGNKGTADAATDTVQYPAKSSHVIAVAAIDDNLQRADFSSSGSEIELTAPGVDIVSTSSNGKYELRSGTSVAAPFVTGMAAILKEAYPGSTNTQIRQALDQGSIDLGATGKDNLYGNGMISFQHLLGKTSILASN</sequence>
<evidence type="ECO:0000256" key="8">
    <source>
        <dbReference type="SAM" id="SignalP"/>
    </source>
</evidence>
<feature type="active site" description="Charge relay system" evidence="6">
    <location>
        <position position="149"/>
    </location>
</feature>
<feature type="domain" description="Peptidase S8/S53" evidence="9">
    <location>
        <begin position="140"/>
        <end position="385"/>
    </location>
</feature>
<dbReference type="AlphaFoldDB" id="A0AAX3M5Z7"/>
<evidence type="ECO:0000256" key="6">
    <source>
        <dbReference type="PROSITE-ProRule" id="PRU01240"/>
    </source>
</evidence>
<evidence type="ECO:0000259" key="9">
    <source>
        <dbReference type="Pfam" id="PF00082"/>
    </source>
</evidence>
<dbReference type="Gene3D" id="3.40.50.200">
    <property type="entry name" value="Peptidase S8/S53 domain"/>
    <property type="match status" value="1"/>
</dbReference>
<dbReference type="KEGG" id="pka:PQ456_08280"/>
<keyword evidence="5 6" id="KW-0720">Serine protease</keyword>
<evidence type="ECO:0000256" key="7">
    <source>
        <dbReference type="RuleBase" id="RU003355"/>
    </source>
</evidence>
<dbReference type="InterPro" id="IPR023827">
    <property type="entry name" value="Peptidase_S8_Asp-AS"/>
</dbReference>
<dbReference type="InterPro" id="IPR000209">
    <property type="entry name" value="Peptidase_S8/S53_dom"/>
</dbReference>
<evidence type="ECO:0000256" key="2">
    <source>
        <dbReference type="ARBA" id="ARBA00022670"/>
    </source>
</evidence>
<evidence type="ECO:0000256" key="3">
    <source>
        <dbReference type="ARBA" id="ARBA00022723"/>
    </source>
</evidence>
<evidence type="ECO:0000313" key="11">
    <source>
        <dbReference type="Proteomes" id="UP001220509"/>
    </source>
</evidence>
<dbReference type="GO" id="GO:0046872">
    <property type="term" value="F:metal ion binding"/>
    <property type="evidence" value="ECO:0007669"/>
    <property type="project" value="UniProtKB-KW"/>
</dbReference>
<evidence type="ECO:0000256" key="4">
    <source>
        <dbReference type="ARBA" id="ARBA00022801"/>
    </source>
</evidence>
<feature type="chain" id="PRO_5043668330" evidence="8">
    <location>
        <begin position="28"/>
        <end position="402"/>
    </location>
</feature>
<name>A0AAX3M5Z7_9BACL</name>
<dbReference type="Pfam" id="PF00082">
    <property type="entry name" value="Peptidase_S8"/>
    <property type="match status" value="1"/>
</dbReference>
<evidence type="ECO:0000256" key="5">
    <source>
        <dbReference type="ARBA" id="ARBA00022825"/>
    </source>
</evidence>